<keyword evidence="4" id="KW-1185">Reference proteome</keyword>
<keyword evidence="3" id="KW-0645">Protease</keyword>
<evidence type="ECO:0000313" key="4">
    <source>
        <dbReference type="Proteomes" id="UP000293289"/>
    </source>
</evidence>
<dbReference type="RefSeq" id="WP_130353470.1">
    <property type="nucleotide sequence ID" value="NZ_SGWY01000003.1"/>
</dbReference>
<keyword evidence="2" id="KW-0732">Signal</keyword>
<dbReference type="PANTHER" id="PTHR41775">
    <property type="entry name" value="SECRETED PROTEIN-RELATED"/>
    <property type="match status" value="1"/>
</dbReference>
<organism evidence="3 4">
    <name type="scientific">Agromyces ramosus</name>
    <dbReference type="NCBI Taxonomy" id="33879"/>
    <lineage>
        <taxon>Bacteria</taxon>
        <taxon>Bacillati</taxon>
        <taxon>Actinomycetota</taxon>
        <taxon>Actinomycetes</taxon>
        <taxon>Micrococcales</taxon>
        <taxon>Microbacteriaceae</taxon>
        <taxon>Agromyces</taxon>
    </lineage>
</organism>
<keyword evidence="1" id="KW-0472">Membrane</keyword>
<dbReference type="PANTHER" id="PTHR41775:SF1">
    <property type="entry name" value="PEPTIDASE M6-LIKE DOMAIN-CONTAINING PROTEIN"/>
    <property type="match status" value="1"/>
</dbReference>
<dbReference type="OrthoDB" id="275270at2"/>
<evidence type="ECO:0000256" key="1">
    <source>
        <dbReference type="SAM" id="Phobius"/>
    </source>
</evidence>
<sequence>MRSRIVALSASLLLGAAFASAGIVLGAPAATGAEAAGLLPADSCKVESINFSMQQGFPGHFSAARSVGTVRAQALFVDFPDQRIDDPANEMMPIYQRIMEQETAVLEAQSGGRLDIEVETHETWMTLPDPTSAYPPAAGGGWAGDSMTKITTEAVRLADPVVDFATIDVIWVFHLSNPSLARRASADNDLRLEADGRSLTRHVVMSTSYLPNTIVHETGHTLGLPDLYDVEASNLPQEDPSRTLRFIGQWDPMSDADSRTQFTGWTLWRLGWIDDHQVRCVDPSIPTEVTLHAVEDRAEAALAVVRTEQFRGVAIESRHPEPAPQSDFPDQQAGVLIYVVQGDTTSGQVIAQSADGRERLTDPESMNAITLLPGDRYTDPDGGFTVTVLVHAGMSDTVRIEPVGQPTGSPVDPDDAAVPDDVRATPAAGSVATLPPTGADPNPAVVLSFGLLAIGLPIVVAVRARRRVSGAEPRHRGAKR</sequence>
<dbReference type="Proteomes" id="UP000293289">
    <property type="component" value="Unassembled WGS sequence"/>
</dbReference>
<dbReference type="EMBL" id="SGWY01000003">
    <property type="protein sequence ID" value="RZS64200.1"/>
    <property type="molecule type" value="Genomic_DNA"/>
</dbReference>
<proteinExistence type="predicted"/>
<dbReference type="SUPFAM" id="SSF55486">
    <property type="entry name" value="Metalloproteases ('zincins'), catalytic domain"/>
    <property type="match status" value="1"/>
</dbReference>
<keyword evidence="1" id="KW-1133">Transmembrane helix</keyword>
<comment type="caution">
    <text evidence="3">The sequence shown here is derived from an EMBL/GenBank/DDBJ whole genome shotgun (WGS) entry which is preliminary data.</text>
</comment>
<dbReference type="GO" id="GO:0006508">
    <property type="term" value="P:proteolysis"/>
    <property type="evidence" value="ECO:0007669"/>
    <property type="project" value="UniProtKB-KW"/>
</dbReference>
<feature type="chain" id="PRO_5039609111" evidence="2">
    <location>
        <begin position="22"/>
        <end position="480"/>
    </location>
</feature>
<evidence type="ECO:0000256" key="2">
    <source>
        <dbReference type="SAM" id="SignalP"/>
    </source>
</evidence>
<feature type="signal peptide" evidence="2">
    <location>
        <begin position="1"/>
        <end position="21"/>
    </location>
</feature>
<dbReference type="GO" id="GO:0008237">
    <property type="term" value="F:metallopeptidase activity"/>
    <property type="evidence" value="ECO:0007669"/>
    <property type="project" value="UniProtKB-KW"/>
</dbReference>
<accession>A0A4V2EYU4</accession>
<keyword evidence="1" id="KW-0812">Transmembrane</keyword>
<evidence type="ECO:0000313" key="3">
    <source>
        <dbReference type="EMBL" id="RZS64200.1"/>
    </source>
</evidence>
<protein>
    <submittedName>
        <fullName evidence="3">M6 family metalloprotease-like protein</fullName>
    </submittedName>
</protein>
<feature type="transmembrane region" description="Helical" evidence="1">
    <location>
        <begin position="444"/>
        <end position="464"/>
    </location>
</feature>
<keyword evidence="3" id="KW-0482">Metalloprotease</keyword>
<gene>
    <name evidence="3" type="ORF">EV187_2580</name>
</gene>
<dbReference type="AlphaFoldDB" id="A0A4V2EYU4"/>
<name>A0A4V2EYU4_9MICO</name>
<keyword evidence="3" id="KW-0378">Hydrolase</keyword>
<reference evidence="3 4" key="1">
    <citation type="submission" date="2019-02" db="EMBL/GenBank/DDBJ databases">
        <title>Genomic Encyclopedia of Type Strains, Phase IV (KMG-IV): sequencing the most valuable type-strain genomes for metagenomic binning, comparative biology and taxonomic classification.</title>
        <authorList>
            <person name="Goeker M."/>
        </authorList>
    </citation>
    <scope>NUCLEOTIDE SEQUENCE [LARGE SCALE GENOMIC DNA]</scope>
    <source>
        <strain evidence="3 4">DSM 43045</strain>
    </source>
</reference>